<protein>
    <submittedName>
        <fullName evidence="1">Uncharacterized protein</fullName>
    </submittedName>
</protein>
<dbReference type="EMBL" id="SULG01000029">
    <property type="protein sequence ID" value="TLD42052.1"/>
    <property type="molecule type" value="Genomic_DNA"/>
</dbReference>
<dbReference type="AlphaFoldDB" id="A0A533QBK8"/>
<accession>A0A533QBK8</accession>
<proteinExistence type="predicted"/>
<gene>
    <name evidence="1" type="ORF">JETT_1694</name>
</gene>
<comment type="caution">
    <text evidence="1">The sequence shown here is derived from an EMBL/GenBank/DDBJ whole genome shotgun (WGS) entry which is preliminary data.</text>
</comment>
<name>A0A533QBK8_9BACT</name>
<evidence type="ECO:0000313" key="2">
    <source>
        <dbReference type="Proteomes" id="UP000319783"/>
    </source>
</evidence>
<reference evidence="1 2" key="1">
    <citation type="submission" date="2019-04" db="EMBL/GenBank/DDBJ databases">
        <title>Genome of a novel bacterium Candidatus Jettenia ecosi reconstructed from metagenome of an anammox bioreactor.</title>
        <authorList>
            <person name="Mardanov A.V."/>
            <person name="Beletsky A.V."/>
            <person name="Ravin N.V."/>
            <person name="Botchkova E.A."/>
            <person name="Litti Y.V."/>
            <person name="Nozhevnikova A.N."/>
        </authorList>
    </citation>
    <scope>NUCLEOTIDE SEQUENCE [LARGE SCALE GENOMIC DNA]</scope>
    <source>
        <strain evidence="1">J2</strain>
    </source>
</reference>
<organism evidence="1 2">
    <name type="scientific">Candidatus Jettenia ecosi</name>
    <dbReference type="NCBI Taxonomy" id="2494326"/>
    <lineage>
        <taxon>Bacteria</taxon>
        <taxon>Pseudomonadati</taxon>
        <taxon>Planctomycetota</taxon>
        <taxon>Candidatus Brocadiia</taxon>
        <taxon>Candidatus Brocadiales</taxon>
        <taxon>Candidatus Brocadiaceae</taxon>
        <taxon>Candidatus Jettenia</taxon>
    </lineage>
</organism>
<sequence>MIVEFIQKSHWIPNFLHRNLNSVGQSFMIAILVHIFRRGRQG</sequence>
<evidence type="ECO:0000313" key="1">
    <source>
        <dbReference type="EMBL" id="TLD42052.1"/>
    </source>
</evidence>
<dbReference type="Proteomes" id="UP000319783">
    <property type="component" value="Unassembled WGS sequence"/>
</dbReference>